<comment type="caution">
    <text evidence="1">The sequence shown here is derived from an EMBL/GenBank/DDBJ whole genome shotgun (WGS) entry which is preliminary data.</text>
</comment>
<evidence type="ECO:0000313" key="2">
    <source>
        <dbReference type="Proteomes" id="UP000003412"/>
    </source>
</evidence>
<evidence type="ECO:0000313" key="1">
    <source>
        <dbReference type="EMBL" id="EFR89293.1"/>
    </source>
</evidence>
<name>A0ABP2K2G4_9LIST</name>
<keyword evidence="2" id="KW-1185">Reference proteome</keyword>
<gene>
    <name evidence="1" type="ORF">NT05LM_0013</name>
</gene>
<accession>A0ABP2K2G4</accession>
<dbReference type="EMBL" id="ADXF01000004">
    <property type="protein sequence ID" value="EFR89293.1"/>
    <property type="molecule type" value="Genomic_DNA"/>
</dbReference>
<organism evidence="1 2">
    <name type="scientific">Listeria marthii FSL S4-120</name>
    <dbReference type="NCBI Taxonomy" id="702457"/>
    <lineage>
        <taxon>Bacteria</taxon>
        <taxon>Bacillati</taxon>
        <taxon>Bacillota</taxon>
        <taxon>Bacilli</taxon>
        <taxon>Bacillales</taxon>
        <taxon>Listeriaceae</taxon>
        <taxon>Listeria</taxon>
    </lineage>
</organism>
<reference evidence="1 2" key="1">
    <citation type="journal article" date="2010" name="Microbiol. Resour. Announc.">
        <title>Comparative genomics of the bacterial genus Listeria: Genome evolution is characterized by limited gene acquisition and limited gene loss.</title>
        <authorList>
            <person name="den Bakker H.C."/>
            <person name="Cummings C.A."/>
            <person name="Ferreira V."/>
            <person name="Vatta P."/>
            <person name="Orsi R.H."/>
            <person name="Degoricija L."/>
            <person name="Barker M."/>
            <person name="Petrauskene O."/>
            <person name="Furtado M.R."/>
            <person name="Wiedmann M."/>
        </authorList>
    </citation>
    <scope>NUCLEOTIDE SEQUENCE [LARGE SCALE GENOMIC DNA]</scope>
    <source>
        <strain evidence="1 2">FSL S4-120</strain>
    </source>
</reference>
<protein>
    <submittedName>
        <fullName evidence="1">Uncharacterized protein</fullName>
    </submittedName>
</protein>
<sequence length="44" mass="5472">MWITETYLPTSYQHVENFIHHGLQPTYPQIHSAYYYYYDFLLIN</sequence>
<dbReference type="Proteomes" id="UP000003412">
    <property type="component" value="Chromosome"/>
</dbReference>
<proteinExistence type="predicted"/>